<accession>A0A0D5Y359</accession>
<keyword evidence="2" id="KW-0378">Hydrolase</keyword>
<protein>
    <submittedName>
        <fullName evidence="2">Phosphohydrolase</fullName>
    </submittedName>
</protein>
<evidence type="ECO:0000259" key="1">
    <source>
        <dbReference type="SMART" id="SM00471"/>
    </source>
</evidence>
<dbReference type="GO" id="GO:0016787">
    <property type="term" value="F:hydrolase activity"/>
    <property type="evidence" value="ECO:0007669"/>
    <property type="project" value="UniProtKB-KW"/>
</dbReference>
<dbReference type="Pfam" id="PF01966">
    <property type="entry name" value="HD"/>
    <property type="match status" value="1"/>
</dbReference>
<dbReference type="RefSeq" id="WP_045884706.1">
    <property type="nucleotide sequence ID" value="NZ_CP011110.1"/>
</dbReference>
<gene>
    <name evidence="2" type="ORF">PCL1606_42740</name>
</gene>
<evidence type="ECO:0000313" key="2">
    <source>
        <dbReference type="EMBL" id="AKA25721.1"/>
    </source>
</evidence>
<organism evidence="2 3">
    <name type="scientific">Pseudomonas chlororaphis</name>
    <dbReference type="NCBI Taxonomy" id="587753"/>
    <lineage>
        <taxon>Bacteria</taxon>
        <taxon>Pseudomonadati</taxon>
        <taxon>Pseudomonadota</taxon>
        <taxon>Gammaproteobacteria</taxon>
        <taxon>Pseudomonadales</taxon>
        <taxon>Pseudomonadaceae</taxon>
        <taxon>Pseudomonas</taxon>
    </lineage>
</organism>
<dbReference type="PATRIC" id="fig|587753.10.peg.4273"/>
<dbReference type="PANTHER" id="PTHR33594:SF1">
    <property type="entry name" value="HD_PDEASE DOMAIN-CONTAINING PROTEIN"/>
    <property type="match status" value="1"/>
</dbReference>
<dbReference type="SUPFAM" id="SSF109604">
    <property type="entry name" value="HD-domain/PDEase-like"/>
    <property type="match status" value="1"/>
</dbReference>
<proteinExistence type="predicted"/>
<name>A0A0D5Y359_9PSED</name>
<dbReference type="Proteomes" id="UP000032748">
    <property type="component" value="Chromosome"/>
</dbReference>
<dbReference type="AlphaFoldDB" id="A0A0D5Y359"/>
<dbReference type="EMBL" id="CP011110">
    <property type="protein sequence ID" value="AKA25721.1"/>
    <property type="molecule type" value="Genomic_DNA"/>
</dbReference>
<sequence length="215" mass="23513">MTAHAFAPLPELAATLLDHALELDDGAHDLSHLQRVWANVRRIAEVDGGDLQVLLAATLLHDCVAVEKDSPLRAQASRMAAEQAALLLAGMGWAPAQIAAVVHAIEAHSFSAAIAPVTLEAKILQDADRLDSLGAIGVARTFYVGGRLNHALYDARDPHARHREHDDSRFTLDHFHTKLLHLAQGFQTVTGARLAQVRHERLRRFMDEFIDEIGG</sequence>
<dbReference type="SMART" id="SM00471">
    <property type="entry name" value="HDc"/>
    <property type="match status" value="1"/>
</dbReference>
<dbReference type="CDD" id="cd00077">
    <property type="entry name" value="HDc"/>
    <property type="match status" value="1"/>
</dbReference>
<dbReference type="InterPro" id="IPR003607">
    <property type="entry name" value="HD/PDEase_dom"/>
</dbReference>
<feature type="domain" description="HD/PDEase" evidence="1">
    <location>
        <begin position="25"/>
        <end position="142"/>
    </location>
</feature>
<dbReference type="OrthoDB" id="9797344at2"/>
<dbReference type="KEGG" id="pcz:PCL1606_42740"/>
<evidence type="ECO:0000313" key="3">
    <source>
        <dbReference type="Proteomes" id="UP000032748"/>
    </source>
</evidence>
<reference evidence="2 3" key="1">
    <citation type="journal article" date="2015" name="Mol. Plant Microbe Interact.">
        <title>Comparative Genomic Analysis of Pseudomonas chlororaphis PCL1606 Reveals New Insight into Antifungal Compounds Involved in Biocontrol.</title>
        <authorList>
            <person name="Calderon C.E."/>
            <person name="Ramos C."/>
            <person name="de Vicente A."/>
            <person name="Cazorla F.M."/>
        </authorList>
    </citation>
    <scope>NUCLEOTIDE SEQUENCE [LARGE SCALE GENOMIC DNA]</scope>
    <source>
        <strain evidence="2 3">PCL1606</strain>
    </source>
</reference>
<dbReference type="PANTHER" id="PTHR33594">
    <property type="entry name" value="SUPERFAMILY HYDROLASE, PUTATIVE (AFU_ORTHOLOGUE AFUA_1G03035)-RELATED"/>
    <property type="match status" value="1"/>
</dbReference>
<dbReference type="Gene3D" id="1.10.3210.50">
    <property type="match status" value="1"/>
</dbReference>
<dbReference type="InterPro" id="IPR006674">
    <property type="entry name" value="HD_domain"/>
</dbReference>